<dbReference type="SUPFAM" id="SSF50891">
    <property type="entry name" value="Cyclophilin-like"/>
    <property type="match status" value="1"/>
</dbReference>
<evidence type="ECO:0000256" key="1">
    <source>
        <dbReference type="ARBA" id="ARBA00002388"/>
    </source>
</evidence>
<dbReference type="PROSITE" id="PS00170">
    <property type="entry name" value="CSA_PPIASE_1"/>
    <property type="match status" value="1"/>
</dbReference>
<comment type="caution">
    <text evidence="5">The sequence shown here is derived from an EMBL/GenBank/DDBJ whole genome shotgun (WGS) entry which is preliminary data.</text>
</comment>
<name>A0A829BUJ1_STRMG</name>
<dbReference type="Proteomes" id="UP000011676">
    <property type="component" value="Unassembled WGS sequence"/>
</dbReference>
<dbReference type="AlphaFoldDB" id="A0A829BUJ1"/>
<dbReference type="RefSeq" id="WP_002266607.1">
    <property type="nucleotide sequence ID" value="NZ_AHSR01000029.1"/>
</dbReference>
<feature type="region of interest" description="Disordered" evidence="3">
    <location>
        <begin position="119"/>
        <end position="141"/>
    </location>
</feature>
<dbReference type="PROSITE" id="PS50072">
    <property type="entry name" value="CSA_PPIASE_2"/>
    <property type="match status" value="1"/>
</dbReference>
<accession>A0A829BUJ1</accession>
<gene>
    <name evidence="5" type="ORF">SMU82_06824</name>
</gene>
<dbReference type="EMBL" id="AHSR01000029">
    <property type="protein sequence ID" value="EMC23472.1"/>
    <property type="molecule type" value="Genomic_DNA"/>
</dbReference>
<keyword evidence="2" id="KW-0697">Rotamase</keyword>
<dbReference type="PANTHER" id="PTHR45625:SF16">
    <property type="entry name" value="PEPTIDYL-PROLYL CIS-TRANS ISOMERASE"/>
    <property type="match status" value="1"/>
</dbReference>
<dbReference type="EC" id="5.2.1.8" evidence="2"/>
<dbReference type="Gene3D" id="2.40.100.10">
    <property type="entry name" value="Cyclophilin-like"/>
    <property type="match status" value="1"/>
</dbReference>
<dbReference type="GO" id="GO:0003755">
    <property type="term" value="F:peptidyl-prolyl cis-trans isomerase activity"/>
    <property type="evidence" value="ECO:0007669"/>
    <property type="project" value="UniProtKB-UniRule"/>
</dbReference>
<keyword evidence="2 5" id="KW-0413">Isomerase</keyword>
<dbReference type="PRINTS" id="PR00153">
    <property type="entry name" value="CSAPPISMRASE"/>
</dbReference>
<evidence type="ECO:0000313" key="5">
    <source>
        <dbReference type="EMBL" id="EMC23472.1"/>
    </source>
</evidence>
<dbReference type="InterPro" id="IPR020892">
    <property type="entry name" value="Cyclophilin-type_PPIase_CS"/>
</dbReference>
<comment type="similarity">
    <text evidence="2">Belongs to the cyclophilin-type PPIase family.</text>
</comment>
<organism evidence="5 6">
    <name type="scientific">Streptococcus mutans SM6</name>
    <dbReference type="NCBI Taxonomy" id="857119"/>
    <lineage>
        <taxon>Bacteria</taxon>
        <taxon>Bacillati</taxon>
        <taxon>Bacillota</taxon>
        <taxon>Bacilli</taxon>
        <taxon>Lactobacillales</taxon>
        <taxon>Streptococcaceae</taxon>
        <taxon>Streptococcus</taxon>
    </lineage>
</organism>
<evidence type="ECO:0000259" key="4">
    <source>
        <dbReference type="PROSITE" id="PS50072"/>
    </source>
</evidence>
<protein>
    <recommendedName>
        <fullName evidence="2">Peptidyl-prolyl cis-trans isomerase</fullName>
        <shortName evidence="2">PPIase</shortName>
        <ecNumber evidence="2">5.2.1.8</ecNumber>
    </recommendedName>
</protein>
<dbReference type="GO" id="GO:0006457">
    <property type="term" value="P:protein folding"/>
    <property type="evidence" value="ECO:0007669"/>
    <property type="project" value="InterPro"/>
</dbReference>
<feature type="domain" description="PPIase cyclophilin-type" evidence="4">
    <location>
        <begin position="73"/>
        <end position="248"/>
    </location>
</feature>
<dbReference type="GeneID" id="93858943"/>
<dbReference type="InterPro" id="IPR002130">
    <property type="entry name" value="Cyclophilin-type_PPIase_dom"/>
</dbReference>
<dbReference type="InterPro" id="IPR044666">
    <property type="entry name" value="Cyclophilin_A-like"/>
</dbReference>
<comment type="catalytic activity">
    <reaction evidence="2">
        <text>[protein]-peptidylproline (omega=180) = [protein]-peptidylproline (omega=0)</text>
        <dbReference type="Rhea" id="RHEA:16237"/>
        <dbReference type="Rhea" id="RHEA-COMP:10747"/>
        <dbReference type="Rhea" id="RHEA-COMP:10748"/>
        <dbReference type="ChEBI" id="CHEBI:83833"/>
        <dbReference type="ChEBI" id="CHEBI:83834"/>
        <dbReference type="EC" id="5.2.1.8"/>
    </reaction>
</comment>
<evidence type="ECO:0000313" key="6">
    <source>
        <dbReference type="Proteomes" id="UP000011676"/>
    </source>
</evidence>
<comment type="function">
    <text evidence="1 2">PPIases accelerate the folding of proteins. It catalyzes the cis-trans isomerization of proline imidic peptide bonds in oligopeptides.</text>
</comment>
<feature type="compositionally biased region" description="Basic and acidic residues" evidence="3">
    <location>
        <begin position="130"/>
        <end position="140"/>
    </location>
</feature>
<dbReference type="Pfam" id="PF00160">
    <property type="entry name" value="Pro_isomerase"/>
    <property type="match status" value="1"/>
</dbReference>
<dbReference type="PANTHER" id="PTHR45625">
    <property type="entry name" value="PEPTIDYL-PROLYL CIS-TRANS ISOMERASE-RELATED"/>
    <property type="match status" value="1"/>
</dbReference>
<evidence type="ECO:0000256" key="2">
    <source>
        <dbReference type="RuleBase" id="RU363019"/>
    </source>
</evidence>
<reference evidence="5 6" key="1">
    <citation type="journal article" date="2013" name="Mol. Biol. Evol.">
        <title>Evolutionary and population genomics of the cavity causing bacteria Streptococcus mutans.</title>
        <authorList>
            <person name="Cornejo O.E."/>
            <person name="Lefebure T."/>
            <person name="Pavinski Bitar P.D."/>
            <person name="Lang P."/>
            <person name="Richards V.P."/>
            <person name="Eilertson K."/>
            <person name="Do T."/>
            <person name="Beighton D."/>
            <person name="Zeng L."/>
            <person name="Ahn S.J."/>
            <person name="Burne R.A."/>
            <person name="Siepel A."/>
            <person name="Bustamante C.D."/>
            <person name="Stanhope M.J."/>
        </authorList>
    </citation>
    <scope>NUCLEOTIDE SEQUENCE [LARGE SCALE GENOMIC DNA]</scope>
    <source>
        <strain evidence="5 6">SM6</strain>
    </source>
</reference>
<evidence type="ECO:0000256" key="3">
    <source>
        <dbReference type="SAM" id="MobiDB-lite"/>
    </source>
</evidence>
<dbReference type="InterPro" id="IPR029000">
    <property type="entry name" value="Cyclophilin-like_dom_sf"/>
</dbReference>
<dbReference type="PROSITE" id="PS51257">
    <property type="entry name" value="PROKAR_LIPOPROTEIN"/>
    <property type="match status" value="1"/>
</dbReference>
<sequence length="258" mass="28656">MKRILSLVLVSFVLLVGCENIDRAIKGDKYVNHHIAKQKAKNKLKQLNKADFPQLSKKVAKNEAEVTIATSKGDITVKLFPKYAPLAVENFLTHAKNGYYNNLTFHRIISDFVIQGGDPKGDGSGGESIWKGKDRSKDSGKGFANETSKYLYHLRGALSMANAGPNTNASQFFIVQNKDNQSKQLTTTRYPQKIINGYKDGGTPKLDGNYTVFGQVIKGMKIVDKIAAIKTNQSGKPQEKVTIKAIKIIKDYKFDKKK</sequence>
<proteinExistence type="inferred from homology"/>